<feature type="compositionally biased region" description="Polar residues" evidence="1">
    <location>
        <begin position="56"/>
        <end position="65"/>
    </location>
</feature>
<dbReference type="AlphaFoldDB" id="A0AA88AMT1"/>
<organism evidence="2 3">
    <name type="scientific">Ficus carica</name>
    <name type="common">Common fig</name>
    <dbReference type="NCBI Taxonomy" id="3494"/>
    <lineage>
        <taxon>Eukaryota</taxon>
        <taxon>Viridiplantae</taxon>
        <taxon>Streptophyta</taxon>
        <taxon>Embryophyta</taxon>
        <taxon>Tracheophyta</taxon>
        <taxon>Spermatophyta</taxon>
        <taxon>Magnoliopsida</taxon>
        <taxon>eudicotyledons</taxon>
        <taxon>Gunneridae</taxon>
        <taxon>Pentapetalae</taxon>
        <taxon>rosids</taxon>
        <taxon>fabids</taxon>
        <taxon>Rosales</taxon>
        <taxon>Moraceae</taxon>
        <taxon>Ficeae</taxon>
        <taxon>Ficus</taxon>
    </lineage>
</organism>
<keyword evidence="3" id="KW-1185">Reference proteome</keyword>
<name>A0AA88AMT1_FICCA</name>
<evidence type="ECO:0000313" key="2">
    <source>
        <dbReference type="EMBL" id="GMN54990.1"/>
    </source>
</evidence>
<sequence>MWFHWFGFGTLGRRLALDPGLEEARQNGRRPDADLKTKGRVRVRPKIDPHEKYGSCSGSTGPTRT</sequence>
<accession>A0AA88AMT1</accession>
<gene>
    <name evidence="2" type="ORF">TIFTF001_024115</name>
</gene>
<dbReference type="Proteomes" id="UP001187192">
    <property type="component" value="Unassembled WGS sequence"/>
</dbReference>
<evidence type="ECO:0000313" key="3">
    <source>
        <dbReference type="Proteomes" id="UP001187192"/>
    </source>
</evidence>
<feature type="region of interest" description="Disordered" evidence="1">
    <location>
        <begin position="45"/>
        <end position="65"/>
    </location>
</feature>
<proteinExistence type="predicted"/>
<dbReference type="EMBL" id="BTGU01000054">
    <property type="protein sequence ID" value="GMN54990.1"/>
    <property type="molecule type" value="Genomic_DNA"/>
</dbReference>
<reference evidence="2" key="1">
    <citation type="submission" date="2023-07" db="EMBL/GenBank/DDBJ databases">
        <title>draft genome sequence of fig (Ficus carica).</title>
        <authorList>
            <person name="Takahashi T."/>
            <person name="Nishimura K."/>
        </authorList>
    </citation>
    <scope>NUCLEOTIDE SEQUENCE</scope>
</reference>
<protein>
    <submittedName>
        <fullName evidence="2">Uncharacterized protein</fullName>
    </submittedName>
</protein>
<evidence type="ECO:0000256" key="1">
    <source>
        <dbReference type="SAM" id="MobiDB-lite"/>
    </source>
</evidence>
<comment type="caution">
    <text evidence="2">The sequence shown here is derived from an EMBL/GenBank/DDBJ whole genome shotgun (WGS) entry which is preliminary data.</text>
</comment>